<sequence length="255" mass="30955">MSSWKKASKVNQKTHRERHQPDVRQKYGLLEKKKDYKVRARHHQERERVLKLLKKRAQNRNPDEFYFHMTNSKVEDGRHTEIREEDEHTEDQIKLMQTRDLKYINMRATMERKKIERLQSQLHFLDQANQSNNSHIHFNEDDQCNENLAEKIDTHPNLIARKTNRIRLSDLKKIELPDLDEETIKQMLSEKRKSYRELERRTNREKELSIVQRKLEIKTHLLGSKKEQPKKIKPATKDAAPIYKWKYERKKRNCG</sequence>
<feature type="coiled-coil region" evidence="6">
    <location>
        <begin position="181"/>
        <end position="208"/>
    </location>
</feature>
<accession>A0A6G0TT86</accession>
<name>A0A6G0TT86_APHGL</name>
<evidence type="ECO:0000256" key="7">
    <source>
        <dbReference type="SAM" id="MobiDB-lite"/>
    </source>
</evidence>
<evidence type="ECO:0000256" key="6">
    <source>
        <dbReference type="SAM" id="Coils"/>
    </source>
</evidence>
<dbReference type="GO" id="GO:0006364">
    <property type="term" value="P:rRNA processing"/>
    <property type="evidence" value="ECO:0007669"/>
    <property type="project" value="UniProtKB-UniRule"/>
</dbReference>
<feature type="compositionally biased region" description="Basic residues" evidence="7">
    <location>
        <begin position="1"/>
        <end position="18"/>
    </location>
</feature>
<dbReference type="PANTHER" id="PTHR12838">
    <property type="entry name" value="U3 SMALL NUCLEOLAR RNA-ASSOCIATED PROTEIN 11"/>
    <property type="match status" value="1"/>
</dbReference>
<dbReference type="GO" id="GO:0032040">
    <property type="term" value="C:small-subunit processome"/>
    <property type="evidence" value="ECO:0007669"/>
    <property type="project" value="UniProtKB-UniRule"/>
</dbReference>
<evidence type="ECO:0000313" key="8">
    <source>
        <dbReference type="EMBL" id="KAE9537361.1"/>
    </source>
</evidence>
<keyword evidence="6" id="KW-0175">Coiled coil</keyword>
<dbReference type="OrthoDB" id="29058at2759"/>
<organism evidence="8 9">
    <name type="scientific">Aphis glycines</name>
    <name type="common">Soybean aphid</name>
    <dbReference type="NCBI Taxonomy" id="307491"/>
    <lineage>
        <taxon>Eukaryota</taxon>
        <taxon>Metazoa</taxon>
        <taxon>Ecdysozoa</taxon>
        <taxon>Arthropoda</taxon>
        <taxon>Hexapoda</taxon>
        <taxon>Insecta</taxon>
        <taxon>Pterygota</taxon>
        <taxon>Neoptera</taxon>
        <taxon>Paraneoptera</taxon>
        <taxon>Hemiptera</taxon>
        <taxon>Sternorrhyncha</taxon>
        <taxon>Aphidomorpha</taxon>
        <taxon>Aphidoidea</taxon>
        <taxon>Aphididae</taxon>
        <taxon>Aphidini</taxon>
        <taxon>Aphis</taxon>
        <taxon>Aphis</taxon>
    </lineage>
</organism>
<dbReference type="InterPro" id="IPR007144">
    <property type="entry name" value="SSU_processome_Utp11"/>
</dbReference>
<comment type="subunit">
    <text evidence="5">Component of the ribosomal small subunit (SSU) processome.</text>
</comment>
<dbReference type="Pfam" id="PF03998">
    <property type="entry name" value="Utp11"/>
    <property type="match status" value="1"/>
</dbReference>
<gene>
    <name evidence="8" type="ORF">AGLY_006384</name>
</gene>
<protein>
    <recommendedName>
        <fullName evidence="5">U3 small nucleolar RNA-associated protein 11</fullName>
        <shortName evidence="5">U3 snoRNA-associated protein 11</shortName>
    </recommendedName>
</protein>
<evidence type="ECO:0000256" key="1">
    <source>
        <dbReference type="ARBA" id="ARBA00004604"/>
    </source>
</evidence>
<keyword evidence="4 5" id="KW-0539">Nucleus</keyword>
<dbReference type="PANTHER" id="PTHR12838:SF0">
    <property type="entry name" value="U3 SMALL NUCLEOLAR RNA-ASSOCIATED PROTEIN 11-RELATED"/>
    <property type="match status" value="1"/>
</dbReference>
<proteinExistence type="inferred from homology"/>
<reference evidence="8 9" key="1">
    <citation type="submission" date="2019-08" db="EMBL/GenBank/DDBJ databases">
        <title>The genome of the soybean aphid Biotype 1, its phylome, world population structure and adaptation to the North American continent.</title>
        <authorList>
            <person name="Giordano R."/>
            <person name="Donthu R.K."/>
            <person name="Hernandez A.G."/>
            <person name="Wright C.L."/>
            <person name="Zimin A.V."/>
        </authorList>
    </citation>
    <scope>NUCLEOTIDE SEQUENCE [LARGE SCALE GENOMIC DNA]</scope>
    <source>
        <tissue evidence="8">Whole aphids</tissue>
    </source>
</reference>
<evidence type="ECO:0000256" key="2">
    <source>
        <dbReference type="ARBA" id="ARBA00008105"/>
    </source>
</evidence>
<feature type="region of interest" description="Disordered" evidence="7">
    <location>
        <begin position="1"/>
        <end position="24"/>
    </location>
</feature>
<dbReference type="PIRSF" id="PIRSF015952">
    <property type="entry name" value="U3snoRNP11"/>
    <property type="match status" value="1"/>
</dbReference>
<comment type="function">
    <text evidence="5">Involved in nucleolar processing of pre-18S ribosomal RNA.</text>
</comment>
<evidence type="ECO:0000256" key="5">
    <source>
        <dbReference type="PIRNR" id="PIRNR015952"/>
    </source>
</evidence>
<keyword evidence="3 5" id="KW-0698">rRNA processing</keyword>
<evidence type="ECO:0000256" key="3">
    <source>
        <dbReference type="ARBA" id="ARBA00022552"/>
    </source>
</evidence>
<comment type="subcellular location">
    <subcellularLocation>
        <location evidence="1 5">Nucleus</location>
        <location evidence="1 5">Nucleolus</location>
    </subcellularLocation>
</comment>
<dbReference type="Proteomes" id="UP000475862">
    <property type="component" value="Unassembled WGS sequence"/>
</dbReference>
<dbReference type="EMBL" id="VYZN01000018">
    <property type="protein sequence ID" value="KAE9537361.1"/>
    <property type="molecule type" value="Genomic_DNA"/>
</dbReference>
<evidence type="ECO:0000313" key="9">
    <source>
        <dbReference type="Proteomes" id="UP000475862"/>
    </source>
</evidence>
<keyword evidence="9" id="KW-1185">Reference proteome</keyword>
<comment type="similarity">
    <text evidence="2 5">Belongs to the UTP11 family.</text>
</comment>
<dbReference type="AlphaFoldDB" id="A0A6G0TT86"/>
<comment type="caution">
    <text evidence="8">The sequence shown here is derived from an EMBL/GenBank/DDBJ whole genome shotgun (WGS) entry which is preliminary data.</text>
</comment>
<evidence type="ECO:0000256" key="4">
    <source>
        <dbReference type="ARBA" id="ARBA00023242"/>
    </source>
</evidence>